<accession>A0A7T7SVB7</accession>
<feature type="transmembrane region" description="Helical" evidence="7">
    <location>
        <begin position="97"/>
        <end position="117"/>
    </location>
</feature>
<evidence type="ECO:0000256" key="4">
    <source>
        <dbReference type="ARBA" id="ARBA00022692"/>
    </source>
</evidence>
<evidence type="ECO:0000256" key="6">
    <source>
        <dbReference type="ARBA" id="ARBA00023136"/>
    </source>
</evidence>
<dbReference type="Proteomes" id="UP000595859">
    <property type="component" value="Chromosome"/>
</dbReference>
<keyword evidence="2" id="KW-0813">Transport</keyword>
<keyword evidence="4 7" id="KW-0812">Transmembrane</keyword>
<keyword evidence="6 7" id="KW-0472">Membrane</keyword>
<dbReference type="GO" id="GO:0022857">
    <property type="term" value="F:transmembrane transporter activity"/>
    <property type="evidence" value="ECO:0007669"/>
    <property type="project" value="InterPro"/>
</dbReference>
<evidence type="ECO:0000256" key="5">
    <source>
        <dbReference type="ARBA" id="ARBA00022989"/>
    </source>
</evidence>
<keyword evidence="5 7" id="KW-1133">Transmembrane helix</keyword>
<evidence type="ECO:0000256" key="1">
    <source>
        <dbReference type="ARBA" id="ARBA00004651"/>
    </source>
</evidence>
<feature type="transmembrane region" description="Helical" evidence="7">
    <location>
        <begin position="12"/>
        <end position="36"/>
    </location>
</feature>
<dbReference type="RefSeq" id="WP_200360458.1">
    <property type="nucleotide sequence ID" value="NZ_CP066884.1"/>
</dbReference>
<dbReference type="InterPro" id="IPR050171">
    <property type="entry name" value="MFS_Transporters"/>
</dbReference>
<dbReference type="InterPro" id="IPR011701">
    <property type="entry name" value="MFS"/>
</dbReference>
<feature type="transmembrane region" description="Helical" evidence="7">
    <location>
        <begin position="351"/>
        <end position="371"/>
    </location>
</feature>
<evidence type="ECO:0000313" key="10">
    <source>
        <dbReference type="Proteomes" id="UP000595859"/>
    </source>
</evidence>
<dbReference type="PANTHER" id="PTHR23517">
    <property type="entry name" value="RESISTANCE PROTEIN MDTM, PUTATIVE-RELATED-RELATED"/>
    <property type="match status" value="1"/>
</dbReference>
<reference evidence="9 10" key="1">
    <citation type="submission" date="2020-12" db="EMBL/GenBank/DDBJ databases">
        <title>Whole genome sequencing and de novo assembly of Staphylococcus pseudintermedius: a novel pangenome approach to unravel pathogenesis of canine pyoderma.</title>
        <authorList>
            <person name="Ferrer L."/>
            <person name="Perez D."/>
            <person name="Fonticoba R."/>
            <person name="Vines J."/>
            <person name="Fabregas N."/>
            <person name="Madronero S."/>
            <person name="Meroni G."/>
            <person name="Martino P."/>
            <person name="Martinez S."/>
            <person name="Cusco A."/>
            <person name="Migura L."/>
            <person name="Francino O."/>
        </authorList>
    </citation>
    <scope>NUCLEOTIDE SEQUENCE [LARGE SCALE GENOMIC DNA]</scope>
    <source>
        <strain evidence="9 10">HSP080</strain>
    </source>
</reference>
<keyword evidence="3" id="KW-1003">Cell membrane</keyword>
<feature type="transmembrane region" description="Helical" evidence="7">
    <location>
        <begin position="312"/>
        <end position="330"/>
    </location>
</feature>
<dbReference type="InterPro" id="IPR020846">
    <property type="entry name" value="MFS_dom"/>
</dbReference>
<feature type="transmembrane region" description="Helical" evidence="7">
    <location>
        <begin position="377"/>
        <end position="398"/>
    </location>
</feature>
<dbReference type="Pfam" id="PF07690">
    <property type="entry name" value="MFS_1"/>
    <property type="match status" value="2"/>
</dbReference>
<proteinExistence type="predicted"/>
<feature type="transmembrane region" description="Helical" evidence="7">
    <location>
        <begin position="164"/>
        <end position="183"/>
    </location>
</feature>
<feature type="transmembrane region" description="Helical" evidence="7">
    <location>
        <begin position="138"/>
        <end position="158"/>
    </location>
</feature>
<feature type="transmembrane region" description="Helical" evidence="7">
    <location>
        <begin position="257"/>
        <end position="278"/>
    </location>
</feature>
<dbReference type="GO" id="GO:0005886">
    <property type="term" value="C:plasma membrane"/>
    <property type="evidence" value="ECO:0007669"/>
    <property type="project" value="UniProtKB-SubCell"/>
</dbReference>
<feature type="domain" description="Major facilitator superfamily (MFS) profile" evidence="8">
    <location>
        <begin position="1"/>
        <end position="402"/>
    </location>
</feature>
<dbReference type="Gene3D" id="1.20.1250.20">
    <property type="entry name" value="MFS general substrate transporter like domains"/>
    <property type="match status" value="1"/>
</dbReference>
<evidence type="ECO:0000313" key="9">
    <source>
        <dbReference type="EMBL" id="QQM97381.1"/>
    </source>
</evidence>
<protein>
    <submittedName>
        <fullName evidence="9">MFS transporter</fullName>
    </submittedName>
</protein>
<evidence type="ECO:0000256" key="2">
    <source>
        <dbReference type="ARBA" id="ARBA00022448"/>
    </source>
</evidence>
<dbReference type="EMBL" id="CP066884">
    <property type="protein sequence ID" value="QQM97381.1"/>
    <property type="molecule type" value="Genomic_DNA"/>
</dbReference>
<dbReference type="AlphaFoldDB" id="A0A7T7SVB7"/>
<feature type="transmembrane region" description="Helical" evidence="7">
    <location>
        <begin position="216"/>
        <end position="237"/>
    </location>
</feature>
<organism evidence="9 10">
    <name type="scientific">Staphylococcus pseudintermedius</name>
    <dbReference type="NCBI Taxonomy" id="283734"/>
    <lineage>
        <taxon>Bacteria</taxon>
        <taxon>Bacillati</taxon>
        <taxon>Bacillota</taxon>
        <taxon>Bacilli</taxon>
        <taxon>Bacillales</taxon>
        <taxon>Staphylococcaceae</taxon>
        <taxon>Staphylococcus</taxon>
        <taxon>Staphylococcus intermedius group</taxon>
    </lineage>
</organism>
<name>A0A7T7SVB7_STAPS</name>
<dbReference type="SUPFAM" id="SSF103473">
    <property type="entry name" value="MFS general substrate transporter"/>
    <property type="match status" value="1"/>
</dbReference>
<evidence type="ECO:0000256" key="7">
    <source>
        <dbReference type="SAM" id="Phobius"/>
    </source>
</evidence>
<evidence type="ECO:0000259" key="8">
    <source>
        <dbReference type="PROSITE" id="PS50850"/>
    </source>
</evidence>
<feature type="transmembrane region" description="Helical" evidence="7">
    <location>
        <begin position="290"/>
        <end position="306"/>
    </location>
</feature>
<dbReference type="PANTHER" id="PTHR23517:SF3">
    <property type="entry name" value="INTEGRAL MEMBRANE TRANSPORT PROTEIN"/>
    <property type="match status" value="1"/>
</dbReference>
<feature type="transmembrane region" description="Helical" evidence="7">
    <location>
        <begin position="42"/>
        <end position="62"/>
    </location>
</feature>
<comment type="subcellular location">
    <subcellularLocation>
        <location evidence="1">Cell membrane</location>
        <topology evidence="1">Multi-pass membrane protein</topology>
    </subcellularLocation>
</comment>
<dbReference type="PROSITE" id="PS50850">
    <property type="entry name" value="MFS"/>
    <property type="match status" value="1"/>
</dbReference>
<sequence length="405" mass="46233">MEFFNFNVTIRLRLICGFVTRLFNMAVIPFMAIYFAEKTTPFVSGIVLTFSIILNVASNLFGGYLADIFNKKNVLVTGILLNSLSLISIGISMSVLFIYLIIFFFLLNIIFSSLYKPSLSAMIIEATSDNNRRKVFRYNYWLVNLSVALGISIGGIFFKEYSNYIYIIAGLSTLIVSIIYYKYMRNYEKEKSSIKENPSIKKIFYNYSYAIRDKSFLYFILAGGIIFSSEWHLTNIVSVNLSENNIINSIGNYSFDAAKTIAFLQVINTFIILLLSIYIGKYMERYKVKYVLLIGTSFYSFSYLFMLTTNNIYLMILLIIIASLGELVFAPSYQVAQVNIMNLDKKGSYSALGSLATQSSSLIASLTLMISQYLNTYFIFIILLLLSIFAILTLYTVYNKRMESV</sequence>
<evidence type="ECO:0000256" key="3">
    <source>
        <dbReference type="ARBA" id="ARBA00022475"/>
    </source>
</evidence>
<dbReference type="InterPro" id="IPR036259">
    <property type="entry name" value="MFS_trans_sf"/>
</dbReference>
<feature type="transmembrane region" description="Helical" evidence="7">
    <location>
        <begin position="74"/>
        <end position="91"/>
    </location>
</feature>
<gene>
    <name evidence="9" type="ORF">JGZ15_07575</name>
</gene>